<dbReference type="GO" id="GO:0005886">
    <property type="term" value="C:plasma membrane"/>
    <property type="evidence" value="ECO:0007669"/>
    <property type="project" value="UniProtKB-SubCell"/>
</dbReference>
<dbReference type="OrthoDB" id="9770517at2"/>
<feature type="chain" id="PRO_5019617216" evidence="2">
    <location>
        <begin position="22"/>
        <end position="489"/>
    </location>
</feature>
<protein>
    <submittedName>
        <fullName evidence="3">Efflux transporter outer membrane subunit</fullName>
    </submittedName>
</protein>
<dbReference type="NCBIfam" id="TIGR01845">
    <property type="entry name" value="outer_NodT"/>
    <property type="match status" value="1"/>
</dbReference>
<keyword evidence="2" id="KW-0449">Lipoprotein</keyword>
<dbReference type="EMBL" id="RBZU01000013">
    <property type="protein sequence ID" value="RKP47103.1"/>
    <property type="molecule type" value="Genomic_DNA"/>
</dbReference>
<proteinExistence type="inferred from homology"/>
<sequence>MTYKLHALSIPFCAALLCSCAAPPSKPDVDALVPTAWRTTAPSNDSACGTQAAGASPCAAAATPDAVTADWWRGFGSEELDAIVQRAIDGSTDIAAAIARVHEAAAQARIAGAALWPDLVANVTAQRQIGGAGDITVDNGNSYAINLAASYEIDFWGKNRALRRAAGADFDASVFDRDTVRLTTVSTAASLWLQIVALHERAAIASRNVELAQRTLALVESQTRAGAASPLDVARQRGVVASQQRSAAALRQSAHDDEATLAVLLGVPVERVIVRTNSLAQIRVRSIDAGVPSALLVRRPDIARAEAQLSAADANIAAARAAMLPSITLSPGIGFASDTVHGLFDAPLYTLAAGLTAPIFDGGRLRAQRDLAIAEREETLANYRASIVTAFGDVDKALNAIGGVDAQLDAQREVLAQAQRAETLALSRYRAGAETMLTVLDAQQTLFDAQDLWAQLKQERLQADVSLFQALGGGWQAPADGASDRDRAS</sequence>
<dbReference type="SUPFAM" id="SSF56954">
    <property type="entry name" value="Outer membrane efflux proteins (OEP)"/>
    <property type="match status" value="1"/>
</dbReference>
<keyword evidence="2" id="KW-0812">Transmembrane</keyword>
<evidence type="ECO:0000313" key="4">
    <source>
        <dbReference type="Proteomes" id="UP000270342"/>
    </source>
</evidence>
<comment type="subcellular location">
    <subcellularLocation>
        <location evidence="2">Cell membrane</location>
        <topology evidence="2">Lipid-anchor</topology>
    </subcellularLocation>
</comment>
<organism evidence="3 4">
    <name type="scientific">Pararobbsia silviterrae</name>
    <dbReference type="NCBI Taxonomy" id="1792498"/>
    <lineage>
        <taxon>Bacteria</taxon>
        <taxon>Pseudomonadati</taxon>
        <taxon>Pseudomonadota</taxon>
        <taxon>Betaproteobacteria</taxon>
        <taxon>Burkholderiales</taxon>
        <taxon>Burkholderiaceae</taxon>
        <taxon>Pararobbsia</taxon>
    </lineage>
</organism>
<dbReference type="PANTHER" id="PTHR30203">
    <property type="entry name" value="OUTER MEMBRANE CATION EFFLUX PROTEIN"/>
    <property type="match status" value="1"/>
</dbReference>
<dbReference type="InterPro" id="IPR010131">
    <property type="entry name" value="MdtP/NodT-like"/>
</dbReference>
<keyword evidence="2" id="KW-0732">Signal</keyword>
<evidence type="ECO:0000313" key="3">
    <source>
        <dbReference type="EMBL" id="RKP47103.1"/>
    </source>
</evidence>
<dbReference type="Gene3D" id="1.20.1600.10">
    <property type="entry name" value="Outer membrane efflux proteins (OEP)"/>
    <property type="match status" value="1"/>
</dbReference>
<dbReference type="GO" id="GO:0015562">
    <property type="term" value="F:efflux transmembrane transporter activity"/>
    <property type="evidence" value="ECO:0007669"/>
    <property type="project" value="InterPro"/>
</dbReference>
<dbReference type="PROSITE" id="PS51257">
    <property type="entry name" value="PROKAR_LIPOPROTEIN"/>
    <property type="match status" value="1"/>
</dbReference>
<dbReference type="Pfam" id="PF02321">
    <property type="entry name" value="OEP"/>
    <property type="match status" value="2"/>
</dbReference>
<keyword evidence="2" id="KW-0564">Palmitate</keyword>
<keyword evidence="2" id="KW-0472">Membrane</keyword>
<comment type="caution">
    <text evidence="3">The sequence shown here is derived from an EMBL/GenBank/DDBJ whole genome shotgun (WGS) entry which is preliminary data.</text>
</comment>
<feature type="signal peptide" evidence="2">
    <location>
        <begin position="1"/>
        <end position="21"/>
    </location>
</feature>
<evidence type="ECO:0000256" key="2">
    <source>
        <dbReference type="RuleBase" id="RU362097"/>
    </source>
</evidence>
<gene>
    <name evidence="3" type="ORF">D7S86_23425</name>
</gene>
<dbReference type="Proteomes" id="UP000270342">
    <property type="component" value="Unassembled WGS sequence"/>
</dbReference>
<dbReference type="RefSeq" id="WP_121089918.1">
    <property type="nucleotide sequence ID" value="NZ_RBZU01000013.1"/>
</dbReference>
<dbReference type="AlphaFoldDB" id="A0A494XHT3"/>
<keyword evidence="4" id="KW-1185">Reference proteome</keyword>
<keyword evidence="2" id="KW-1134">Transmembrane beta strand</keyword>
<reference evidence="3 4" key="1">
    <citation type="submission" date="2018-10" db="EMBL/GenBank/DDBJ databases">
        <title>Robbsia sp. DHC34, isolated from soil.</title>
        <authorList>
            <person name="Gao Z.-H."/>
            <person name="Qiu L.-H."/>
        </authorList>
    </citation>
    <scope>NUCLEOTIDE SEQUENCE [LARGE SCALE GENOMIC DNA]</scope>
    <source>
        <strain evidence="3 4">DHC34</strain>
    </source>
</reference>
<name>A0A494XHT3_9BURK</name>
<accession>A0A494XHT3</accession>
<dbReference type="InterPro" id="IPR003423">
    <property type="entry name" value="OMP_efflux"/>
</dbReference>
<evidence type="ECO:0000256" key="1">
    <source>
        <dbReference type="ARBA" id="ARBA00007613"/>
    </source>
</evidence>
<dbReference type="PANTHER" id="PTHR30203:SF33">
    <property type="entry name" value="BLR4455 PROTEIN"/>
    <property type="match status" value="1"/>
</dbReference>
<comment type="similarity">
    <text evidence="1 2">Belongs to the outer membrane factor (OMF) (TC 1.B.17) family.</text>
</comment>
<dbReference type="Gene3D" id="2.20.200.10">
    <property type="entry name" value="Outer membrane efflux proteins (OEP)"/>
    <property type="match status" value="1"/>
</dbReference>